<evidence type="ECO:0000256" key="4">
    <source>
        <dbReference type="ARBA" id="ARBA00022679"/>
    </source>
</evidence>
<accession>A0ABS2QAI6</accession>
<evidence type="ECO:0000256" key="5">
    <source>
        <dbReference type="ARBA" id="ARBA00022727"/>
    </source>
</evidence>
<dbReference type="SUPFAM" id="SSF52540">
    <property type="entry name" value="P-loop containing nucleoside triphosphate hydrolases"/>
    <property type="match status" value="1"/>
</dbReference>
<evidence type="ECO:0000256" key="1">
    <source>
        <dbReference type="ARBA" id="ARBA00009776"/>
    </source>
</evidence>
<comment type="function">
    <text evidence="10">Phosphorylation of dTMP to form dTDP in both de novo and salvage pathways of dTTP synthesis.</text>
</comment>
<evidence type="ECO:0000259" key="11">
    <source>
        <dbReference type="Pfam" id="PF02223"/>
    </source>
</evidence>
<keyword evidence="6 10" id="KW-0547">Nucleotide-binding</keyword>
<keyword evidence="13" id="KW-1185">Reference proteome</keyword>
<dbReference type="PANTHER" id="PTHR10344">
    <property type="entry name" value="THYMIDYLATE KINASE"/>
    <property type="match status" value="1"/>
</dbReference>
<name>A0ABS2QAI6_9BACL</name>
<keyword evidence="7 10" id="KW-0418">Kinase</keyword>
<dbReference type="Proteomes" id="UP000823201">
    <property type="component" value="Unassembled WGS sequence"/>
</dbReference>
<evidence type="ECO:0000256" key="8">
    <source>
        <dbReference type="ARBA" id="ARBA00022840"/>
    </source>
</evidence>
<feature type="domain" description="Thymidylate kinase-like" evidence="11">
    <location>
        <begin position="10"/>
        <end position="211"/>
    </location>
</feature>
<dbReference type="Pfam" id="PF02223">
    <property type="entry name" value="Thymidylate_kin"/>
    <property type="match status" value="1"/>
</dbReference>
<gene>
    <name evidence="10" type="primary">tmk</name>
    <name evidence="12" type="ORF">JOC27_002265</name>
</gene>
<reference evidence="12 13" key="1">
    <citation type="submission" date="2021-01" db="EMBL/GenBank/DDBJ databases">
        <title>Genomic Encyclopedia of Type Strains, Phase IV (KMG-IV): sequencing the most valuable type-strain genomes for metagenomic binning, comparative biology and taxonomic classification.</title>
        <authorList>
            <person name="Goeker M."/>
        </authorList>
    </citation>
    <scope>NUCLEOTIDE SEQUENCE [LARGE SCALE GENOMIC DNA]</scope>
    <source>
        <strain evidence="12 13">DSM 100968</strain>
    </source>
</reference>
<evidence type="ECO:0000256" key="9">
    <source>
        <dbReference type="ARBA" id="ARBA00048743"/>
    </source>
</evidence>
<keyword evidence="8 10" id="KW-0067">ATP-binding</keyword>
<keyword evidence="4 10" id="KW-0808">Transferase</keyword>
<dbReference type="RefSeq" id="WP_205007355.1">
    <property type="nucleotide sequence ID" value="NZ_CBCRXA010000019.1"/>
</dbReference>
<evidence type="ECO:0000256" key="10">
    <source>
        <dbReference type="HAMAP-Rule" id="MF_00165"/>
    </source>
</evidence>
<keyword evidence="5 10" id="KW-0545">Nucleotide biosynthesis</keyword>
<protein>
    <recommendedName>
        <fullName evidence="3 10">Thymidylate kinase</fullName>
        <ecNumber evidence="2 10">2.7.4.9</ecNumber>
    </recommendedName>
    <alternativeName>
        <fullName evidence="10">dTMP kinase</fullName>
    </alternativeName>
</protein>
<evidence type="ECO:0000313" key="12">
    <source>
        <dbReference type="EMBL" id="MBM7658802.1"/>
    </source>
</evidence>
<dbReference type="EC" id="2.7.4.9" evidence="2 10"/>
<dbReference type="GO" id="GO:0004798">
    <property type="term" value="F:dTMP kinase activity"/>
    <property type="evidence" value="ECO:0007669"/>
    <property type="project" value="UniProtKB-EC"/>
</dbReference>
<organism evidence="12 13">
    <name type="scientific">Sporolactobacillus spathodeae</name>
    <dbReference type="NCBI Taxonomy" id="1465502"/>
    <lineage>
        <taxon>Bacteria</taxon>
        <taxon>Bacillati</taxon>
        <taxon>Bacillota</taxon>
        <taxon>Bacilli</taxon>
        <taxon>Bacillales</taxon>
        <taxon>Sporolactobacillaceae</taxon>
        <taxon>Sporolactobacillus</taxon>
    </lineage>
</organism>
<dbReference type="NCBIfam" id="TIGR00041">
    <property type="entry name" value="DTMP_kinase"/>
    <property type="match status" value="1"/>
</dbReference>
<sequence>MNKRGLFITFEGPDGSGKSTQIRRIAEFLKNHNLPFLLTREPGGTTVGDQIRAMVLNPENRMIVDQTEILLYAASRSQHVQEKIRPALEKGWIVLCDRFTDASIAYQGYGLGQDVAMVQMINRFATDGLEPDQTFLIDVSPETGRKRMESREGAAEVGITQNAAELDRIEARALAYHQRVREGFLALYHENKQRITLIDGEKDREEVYSTIIKALRGSLNLK</sequence>
<comment type="catalytic activity">
    <reaction evidence="9 10">
        <text>dTMP + ATP = dTDP + ADP</text>
        <dbReference type="Rhea" id="RHEA:13517"/>
        <dbReference type="ChEBI" id="CHEBI:30616"/>
        <dbReference type="ChEBI" id="CHEBI:58369"/>
        <dbReference type="ChEBI" id="CHEBI:63528"/>
        <dbReference type="ChEBI" id="CHEBI:456216"/>
        <dbReference type="EC" id="2.7.4.9"/>
    </reaction>
</comment>
<feature type="binding site" evidence="10">
    <location>
        <begin position="12"/>
        <end position="19"/>
    </location>
    <ligand>
        <name>ATP</name>
        <dbReference type="ChEBI" id="CHEBI:30616"/>
    </ligand>
</feature>
<evidence type="ECO:0000256" key="3">
    <source>
        <dbReference type="ARBA" id="ARBA00017144"/>
    </source>
</evidence>
<comment type="similarity">
    <text evidence="1 10">Belongs to the thymidylate kinase family.</text>
</comment>
<dbReference type="InterPro" id="IPR018094">
    <property type="entry name" value="Thymidylate_kinase"/>
</dbReference>
<proteinExistence type="inferred from homology"/>
<comment type="caution">
    <text evidence="12">The sequence shown here is derived from an EMBL/GenBank/DDBJ whole genome shotgun (WGS) entry which is preliminary data.</text>
</comment>
<dbReference type="InterPro" id="IPR039430">
    <property type="entry name" value="Thymidylate_kin-like_dom"/>
</dbReference>
<evidence type="ECO:0000256" key="2">
    <source>
        <dbReference type="ARBA" id="ARBA00012980"/>
    </source>
</evidence>
<dbReference type="EMBL" id="JAFBEV010000024">
    <property type="protein sequence ID" value="MBM7658802.1"/>
    <property type="molecule type" value="Genomic_DNA"/>
</dbReference>
<evidence type="ECO:0000256" key="7">
    <source>
        <dbReference type="ARBA" id="ARBA00022777"/>
    </source>
</evidence>
<evidence type="ECO:0000313" key="13">
    <source>
        <dbReference type="Proteomes" id="UP000823201"/>
    </source>
</evidence>
<dbReference type="PANTHER" id="PTHR10344:SF4">
    <property type="entry name" value="UMP-CMP KINASE 2, MITOCHONDRIAL"/>
    <property type="match status" value="1"/>
</dbReference>
<dbReference type="InterPro" id="IPR027417">
    <property type="entry name" value="P-loop_NTPase"/>
</dbReference>
<evidence type="ECO:0000256" key="6">
    <source>
        <dbReference type="ARBA" id="ARBA00022741"/>
    </source>
</evidence>
<dbReference type="CDD" id="cd01672">
    <property type="entry name" value="TMPK"/>
    <property type="match status" value="1"/>
</dbReference>
<dbReference type="Gene3D" id="3.40.50.300">
    <property type="entry name" value="P-loop containing nucleotide triphosphate hydrolases"/>
    <property type="match status" value="1"/>
</dbReference>
<dbReference type="HAMAP" id="MF_00165">
    <property type="entry name" value="Thymidylate_kinase"/>
    <property type="match status" value="1"/>
</dbReference>